<dbReference type="AlphaFoldDB" id="A0A3N2PU34"/>
<dbReference type="Proteomes" id="UP000272025">
    <property type="component" value="Unassembled WGS sequence"/>
</dbReference>
<dbReference type="SUPFAM" id="SSF56112">
    <property type="entry name" value="Protein kinase-like (PK-like)"/>
    <property type="match status" value="1"/>
</dbReference>
<dbReference type="RefSeq" id="XP_028465815.1">
    <property type="nucleotide sequence ID" value="XM_028608106.1"/>
</dbReference>
<gene>
    <name evidence="2" type="ORF">SODALDRAFT_278296</name>
</gene>
<dbReference type="STRING" id="1314773.A0A3N2PU34"/>
<organism evidence="2 3">
    <name type="scientific">Sodiomyces alkalinus (strain CBS 110278 / VKM F-3762 / F11)</name>
    <name type="common">Alkaliphilic filamentous fungus</name>
    <dbReference type="NCBI Taxonomy" id="1314773"/>
    <lineage>
        <taxon>Eukaryota</taxon>
        <taxon>Fungi</taxon>
        <taxon>Dikarya</taxon>
        <taxon>Ascomycota</taxon>
        <taxon>Pezizomycotina</taxon>
        <taxon>Sordariomycetes</taxon>
        <taxon>Hypocreomycetidae</taxon>
        <taxon>Glomerellales</taxon>
        <taxon>Plectosphaerellaceae</taxon>
        <taxon>Sodiomyces</taxon>
    </lineage>
</organism>
<dbReference type="OrthoDB" id="411145at2759"/>
<dbReference type="InterPro" id="IPR052961">
    <property type="entry name" value="Oxido-Kinase-like_Enzymes"/>
</dbReference>
<dbReference type="InterPro" id="IPR011009">
    <property type="entry name" value="Kinase-like_dom_sf"/>
</dbReference>
<protein>
    <recommendedName>
        <fullName evidence="1">Aminoglycoside phosphotransferase domain-containing protein</fullName>
    </recommendedName>
</protein>
<dbReference type="EMBL" id="ML119056">
    <property type="protein sequence ID" value="ROT38009.1"/>
    <property type="molecule type" value="Genomic_DNA"/>
</dbReference>
<evidence type="ECO:0000313" key="2">
    <source>
        <dbReference type="EMBL" id="ROT38009.1"/>
    </source>
</evidence>
<evidence type="ECO:0000259" key="1">
    <source>
        <dbReference type="Pfam" id="PF01636"/>
    </source>
</evidence>
<feature type="domain" description="Aminoglycoside phosphotransferase" evidence="1">
    <location>
        <begin position="79"/>
        <end position="312"/>
    </location>
</feature>
<dbReference type="InterPro" id="IPR002575">
    <property type="entry name" value="Aminoglycoside_PTrfase"/>
</dbReference>
<sequence length="424" mass="47593">MPPLVIKPRRVAEIMLSWLGLDLVSCTKIQTLWAGYGHICAIAAREPNDKTNTTSRMILKLICPPALGDRTEDEGHLRKMLSYQVEQHFYQEIAPRLLEDDVAVARCLASTRDSTGKPHAEELRGLTATLMSDLRPAFPVAGGKRSALLPRQVRAALDWLARFHRSSWASLPDKELDLFLLPPLEEAKRRRSGEVDPERSKLWLNGGYTYLATRRKEYASLAEDETSEWCAALCDPFSETTGKDDGSSSSSMSVAELVAAFLTPSGRPFETYIHGDVKSENLFTTELGDRVAFFDFQYVGLGLGVCDLAKLFTCSVPLGMLADCRGPCDVPQELAMGEGEKALLEQYRQTLLSGTTSGKGPSAYDWNDFVRHWETALVDWCRFQASWGFWGNTEWLEARVRSILGDDGWCNWLKQECDRVEYMK</sequence>
<reference evidence="2 3" key="1">
    <citation type="journal article" date="2018" name="Mol. Ecol.">
        <title>The obligate alkalophilic soda-lake fungus Sodiomyces alkalinus has shifted to a protein diet.</title>
        <authorList>
            <person name="Grum-Grzhimaylo A.A."/>
            <person name="Falkoski D.L."/>
            <person name="van den Heuvel J."/>
            <person name="Valero-Jimenez C.A."/>
            <person name="Min B."/>
            <person name="Choi I.G."/>
            <person name="Lipzen A."/>
            <person name="Daum C.G."/>
            <person name="Aanen D.K."/>
            <person name="Tsang A."/>
            <person name="Henrissat B."/>
            <person name="Bilanenko E.N."/>
            <person name="de Vries R.P."/>
            <person name="van Kan J.A.L."/>
            <person name="Grigoriev I.V."/>
            <person name="Debets A.J.M."/>
        </authorList>
    </citation>
    <scope>NUCLEOTIDE SEQUENCE [LARGE SCALE GENOMIC DNA]</scope>
    <source>
        <strain evidence="2 3">F11</strain>
    </source>
</reference>
<name>A0A3N2PU34_SODAK</name>
<dbReference type="PANTHER" id="PTHR23020:SF41">
    <property type="entry name" value="AMINOGLYCOSIDE PHOSPHOTRANSFERASE DOMAIN-CONTAINING PROTEIN"/>
    <property type="match status" value="1"/>
</dbReference>
<keyword evidence="3" id="KW-1185">Reference proteome</keyword>
<evidence type="ECO:0000313" key="3">
    <source>
        <dbReference type="Proteomes" id="UP000272025"/>
    </source>
</evidence>
<dbReference type="Gene3D" id="3.90.1200.10">
    <property type="match status" value="1"/>
</dbReference>
<dbReference type="PANTHER" id="PTHR23020">
    <property type="entry name" value="UNCHARACTERIZED NUCLEAR HORMONE RECEPTOR-RELATED"/>
    <property type="match status" value="1"/>
</dbReference>
<dbReference type="GeneID" id="39576584"/>
<accession>A0A3N2PU34</accession>
<dbReference type="Pfam" id="PF01636">
    <property type="entry name" value="APH"/>
    <property type="match status" value="1"/>
</dbReference>
<proteinExistence type="predicted"/>